<name>A0A8S5PL14_9CAUD</name>
<organism evidence="2">
    <name type="scientific">Siphoviridae sp. ctRcp9</name>
    <dbReference type="NCBI Taxonomy" id="2825504"/>
    <lineage>
        <taxon>Viruses</taxon>
        <taxon>Duplodnaviria</taxon>
        <taxon>Heunggongvirae</taxon>
        <taxon>Uroviricota</taxon>
        <taxon>Caudoviricetes</taxon>
    </lineage>
</organism>
<evidence type="ECO:0000256" key="1">
    <source>
        <dbReference type="SAM" id="Phobius"/>
    </source>
</evidence>
<accession>A0A8S5PL14</accession>
<protein>
    <submittedName>
        <fullName evidence="2">Uncharacterized protein</fullName>
    </submittedName>
</protein>
<keyword evidence="1" id="KW-0472">Membrane</keyword>
<proteinExistence type="predicted"/>
<keyword evidence="1" id="KW-1133">Transmembrane helix</keyword>
<reference evidence="2" key="1">
    <citation type="journal article" date="2021" name="Proc. Natl. Acad. Sci. U.S.A.">
        <title>A Catalog of Tens of Thousands of Viruses from Human Metagenomes Reveals Hidden Associations with Chronic Diseases.</title>
        <authorList>
            <person name="Tisza M.J."/>
            <person name="Buck C.B."/>
        </authorList>
    </citation>
    <scope>NUCLEOTIDE SEQUENCE</scope>
    <source>
        <strain evidence="2">CtRcp9</strain>
    </source>
</reference>
<evidence type="ECO:0000313" key="2">
    <source>
        <dbReference type="EMBL" id="DAE07432.1"/>
    </source>
</evidence>
<feature type="transmembrane region" description="Helical" evidence="1">
    <location>
        <begin position="6"/>
        <end position="25"/>
    </location>
</feature>
<keyword evidence="1" id="KW-0812">Transmembrane</keyword>
<sequence>MSEIPNIILALIGQTPWFVIAYIVYKVYSNKPKHTSISIPDKVTIISER</sequence>
<dbReference type="EMBL" id="BK015450">
    <property type="protein sequence ID" value="DAE07432.1"/>
    <property type="molecule type" value="Genomic_DNA"/>
</dbReference>